<evidence type="ECO:0000313" key="2">
    <source>
        <dbReference type="EMBL" id="MCO1336449.1"/>
    </source>
</evidence>
<name>A0A9X2J7D3_9GAMM</name>
<reference evidence="2" key="1">
    <citation type="journal article" date="2022" name="Arch. Microbiol.">
        <title>Microbulbifer okhotskensis sp. nov., isolated from a deep bottom sediment of the Okhotsk Sea.</title>
        <authorList>
            <person name="Romanenko L."/>
            <person name="Kurilenko V."/>
            <person name="Otstavnykh N."/>
            <person name="Velansky P."/>
            <person name="Isaeva M."/>
            <person name="Mikhailov V."/>
        </authorList>
    </citation>
    <scope>NUCLEOTIDE SEQUENCE</scope>
    <source>
        <strain evidence="2">OS29</strain>
    </source>
</reference>
<proteinExistence type="predicted"/>
<dbReference type="RefSeq" id="WP_252472116.1">
    <property type="nucleotide sequence ID" value="NZ_JALBWM010000137.1"/>
</dbReference>
<organism evidence="2 3">
    <name type="scientific">Microbulbifer okhotskensis</name>
    <dbReference type="NCBI Taxonomy" id="2926617"/>
    <lineage>
        <taxon>Bacteria</taxon>
        <taxon>Pseudomonadati</taxon>
        <taxon>Pseudomonadota</taxon>
        <taxon>Gammaproteobacteria</taxon>
        <taxon>Cellvibrionales</taxon>
        <taxon>Microbulbiferaceae</taxon>
        <taxon>Microbulbifer</taxon>
    </lineage>
</organism>
<keyword evidence="3" id="KW-1185">Reference proteome</keyword>
<gene>
    <name evidence="2" type="ORF">MO867_19125</name>
</gene>
<protein>
    <submittedName>
        <fullName evidence="2">DUF5675 family protein</fullName>
    </submittedName>
</protein>
<dbReference type="Proteomes" id="UP001139028">
    <property type="component" value="Unassembled WGS sequence"/>
</dbReference>
<dbReference type="Pfam" id="PF18925">
    <property type="entry name" value="DUF5675"/>
    <property type="match status" value="1"/>
</dbReference>
<dbReference type="AlphaFoldDB" id="A0A9X2J7D3"/>
<evidence type="ECO:0000313" key="3">
    <source>
        <dbReference type="Proteomes" id="UP001139028"/>
    </source>
</evidence>
<comment type="caution">
    <text evidence="2">The sequence shown here is derived from an EMBL/GenBank/DDBJ whole genome shotgun (WGS) entry which is preliminary data.</text>
</comment>
<dbReference type="InterPro" id="IPR043732">
    <property type="entry name" value="DUF5675"/>
</dbReference>
<feature type="domain" description="DUF5675" evidence="1">
    <location>
        <begin position="3"/>
        <end position="113"/>
    </location>
</feature>
<evidence type="ECO:0000259" key="1">
    <source>
        <dbReference type="Pfam" id="PF18925"/>
    </source>
</evidence>
<dbReference type="EMBL" id="JALBWM010000137">
    <property type="protein sequence ID" value="MCO1336449.1"/>
    <property type="molecule type" value="Genomic_DNA"/>
</dbReference>
<accession>A0A9X2J7D3</accession>
<sequence length="130" mass="14757">MLTLTRFAYGSEATLGRLCVGDHTFYTVERPWLGNKPFESCIPEGVYWCDPYSSAKYPNIWELQEVPGRSKILIHTANYASDVQGCIGIGTAQAPGGWWVIQSRKAMQELRDMLPPEFELNVTHFIPEYP</sequence>